<evidence type="ECO:0000259" key="9">
    <source>
        <dbReference type="PROSITE" id="PS51779"/>
    </source>
</evidence>
<keyword evidence="11" id="KW-1185">Reference proteome</keyword>
<dbReference type="Proteomes" id="UP000037247">
    <property type="component" value="Unassembled WGS sequence"/>
</dbReference>
<sequence length="233" mass="24869">MTRFLPERRGARMLLGVAAVVIVVVGLVLVAFFTPLMSVRTTTVEGAKGVQTGEILHAADVASGTPLLRVDTRVVAQRIAAIPSIESARVQREYPSSLLITVVERQPTARVVDGDKVHILDRTGVSYLTYATRGLPGEYAALPVFTTPNPGPSDPTTVAAMKATAGLPDDISEQVTAIDASSPVDIEFTLKGNRKVVWGDSARGDEKARTLGYLLPRKASEYNVSSPDFPAVK</sequence>
<comment type="subcellular location">
    <subcellularLocation>
        <location evidence="1">Membrane</location>
    </subcellularLocation>
</comment>
<dbReference type="Gene3D" id="3.10.20.310">
    <property type="entry name" value="membrane protein fhac"/>
    <property type="match status" value="1"/>
</dbReference>
<accession>A0ABR5IDZ7</accession>
<keyword evidence="5 8" id="KW-1133">Transmembrane helix</keyword>
<keyword evidence="6 8" id="KW-0472">Membrane</keyword>
<feature type="transmembrane region" description="Helical" evidence="8">
    <location>
        <begin position="12"/>
        <end position="33"/>
    </location>
</feature>
<evidence type="ECO:0000256" key="4">
    <source>
        <dbReference type="ARBA" id="ARBA00022692"/>
    </source>
</evidence>
<protein>
    <submittedName>
        <fullName evidence="10">Peptide transporter</fullName>
    </submittedName>
</protein>
<evidence type="ECO:0000313" key="10">
    <source>
        <dbReference type="EMBL" id="KNA91893.1"/>
    </source>
</evidence>
<feature type="domain" description="POTRA" evidence="9">
    <location>
        <begin position="37"/>
        <end position="105"/>
    </location>
</feature>
<name>A0ABR5IDZ7_9ACTN</name>
<dbReference type="InterPro" id="IPR050487">
    <property type="entry name" value="FtsQ_DivIB"/>
</dbReference>
<evidence type="ECO:0000256" key="5">
    <source>
        <dbReference type="ARBA" id="ARBA00022989"/>
    </source>
</evidence>
<evidence type="ECO:0000256" key="8">
    <source>
        <dbReference type="SAM" id="Phobius"/>
    </source>
</evidence>
<dbReference type="InterPro" id="IPR034746">
    <property type="entry name" value="POTRA"/>
</dbReference>
<dbReference type="PANTHER" id="PTHR37820:SF1">
    <property type="entry name" value="CELL DIVISION PROTEIN FTSQ"/>
    <property type="match status" value="1"/>
</dbReference>
<dbReference type="InterPro" id="IPR013685">
    <property type="entry name" value="POTRA_FtsQ_type"/>
</dbReference>
<keyword evidence="3" id="KW-0132">Cell division</keyword>
<keyword evidence="4 8" id="KW-0812">Transmembrane</keyword>
<comment type="caution">
    <text evidence="10">The sequence shown here is derived from an EMBL/GenBank/DDBJ whole genome shotgun (WGS) entry which is preliminary data.</text>
</comment>
<evidence type="ECO:0000256" key="2">
    <source>
        <dbReference type="ARBA" id="ARBA00022475"/>
    </source>
</evidence>
<reference evidence="10 11" key="1">
    <citation type="submission" date="2015-05" db="EMBL/GenBank/DDBJ databases">
        <title>Draft genome sequence of the bacterium Gordonia jacobaea a new member of the Gordonia genus.</title>
        <authorList>
            <person name="Jimenez-Galisteo G."/>
            <person name="Dominguez A."/>
            <person name="Munoz E."/>
            <person name="Vinas M."/>
        </authorList>
    </citation>
    <scope>NUCLEOTIDE SEQUENCE [LARGE SCALE GENOMIC DNA]</scope>
    <source>
        <strain evidence="11">mv1</strain>
    </source>
</reference>
<organism evidence="10 11">
    <name type="scientific">Gordonia jacobaea</name>
    <dbReference type="NCBI Taxonomy" id="122202"/>
    <lineage>
        <taxon>Bacteria</taxon>
        <taxon>Bacillati</taxon>
        <taxon>Actinomycetota</taxon>
        <taxon>Actinomycetes</taxon>
        <taxon>Mycobacteriales</taxon>
        <taxon>Gordoniaceae</taxon>
        <taxon>Gordonia</taxon>
    </lineage>
</organism>
<dbReference type="PROSITE" id="PS51779">
    <property type="entry name" value="POTRA"/>
    <property type="match status" value="1"/>
</dbReference>
<evidence type="ECO:0000256" key="3">
    <source>
        <dbReference type="ARBA" id="ARBA00022618"/>
    </source>
</evidence>
<dbReference type="Pfam" id="PF08478">
    <property type="entry name" value="POTRA_1"/>
    <property type="match status" value="1"/>
</dbReference>
<evidence type="ECO:0000256" key="6">
    <source>
        <dbReference type="ARBA" id="ARBA00023136"/>
    </source>
</evidence>
<keyword evidence="2" id="KW-1003">Cell membrane</keyword>
<dbReference type="PANTHER" id="PTHR37820">
    <property type="entry name" value="CELL DIVISION PROTEIN DIVIB"/>
    <property type="match status" value="1"/>
</dbReference>
<proteinExistence type="predicted"/>
<evidence type="ECO:0000313" key="11">
    <source>
        <dbReference type="Proteomes" id="UP000037247"/>
    </source>
</evidence>
<keyword evidence="7" id="KW-0131">Cell cycle</keyword>
<evidence type="ECO:0000256" key="7">
    <source>
        <dbReference type="ARBA" id="ARBA00023306"/>
    </source>
</evidence>
<evidence type="ECO:0000256" key="1">
    <source>
        <dbReference type="ARBA" id="ARBA00004370"/>
    </source>
</evidence>
<gene>
    <name evidence="10" type="ORF">ABW18_06750</name>
</gene>
<dbReference type="EMBL" id="LDTZ01000015">
    <property type="protein sequence ID" value="KNA91893.1"/>
    <property type="molecule type" value="Genomic_DNA"/>
</dbReference>